<accession>A0A0K9P2Y3</accession>
<dbReference type="OMA" id="ACEMNDQ"/>
<evidence type="ECO:0000313" key="7">
    <source>
        <dbReference type="Proteomes" id="UP000036987"/>
    </source>
</evidence>
<dbReference type="PANTHER" id="PTHR47162:SF9">
    <property type="entry name" value="PHD FINGER PROTEIN EHD3-LIKE"/>
    <property type="match status" value="1"/>
</dbReference>
<evidence type="ECO:0000256" key="1">
    <source>
        <dbReference type="ARBA" id="ARBA00022723"/>
    </source>
</evidence>
<evidence type="ECO:0000259" key="5">
    <source>
        <dbReference type="PROSITE" id="PS50016"/>
    </source>
</evidence>
<dbReference type="SMART" id="SM00249">
    <property type="entry name" value="PHD"/>
    <property type="match status" value="3"/>
</dbReference>
<dbReference type="PROSITE" id="PS50016">
    <property type="entry name" value="ZF_PHD_2"/>
    <property type="match status" value="3"/>
</dbReference>
<dbReference type="GO" id="GO:0008270">
    <property type="term" value="F:zinc ion binding"/>
    <property type="evidence" value="ECO:0007669"/>
    <property type="project" value="UniProtKB-KW"/>
</dbReference>
<name>A0A0K9P2Y3_ZOSMR</name>
<dbReference type="Proteomes" id="UP000036987">
    <property type="component" value="Unassembled WGS sequence"/>
</dbReference>
<gene>
    <name evidence="6" type="ORF">ZOSMA_415G00130</name>
</gene>
<keyword evidence="7" id="KW-1185">Reference proteome</keyword>
<keyword evidence="1" id="KW-0479">Metal-binding</keyword>
<dbReference type="AlphaFoldDB" id="A0A0K9P2Y3"/>
<keyword evidence="2 4" id="KW-0863">Zinc-finger</keyword>
<evidence type="ECO:0000256" key="3">
    <source>
        <dbReference type="ARBA" id="ARBA00022833"/>
    </source>
</evidence>
<dbReference type="STRING" id="29655.A0A0K9P2Y3"/>
<dbReference type="EMBL" id="LFYR01001248">
    <property type="protein sequence ID" value="KMZ63339.1"/>
    <property type="molecule type" value="Genomic_DNA"/>
</dbReference>
<sequence>MYNVCNGGSHHDDITHARVVKHWGNVMEQIARLTDSSHNSAIHNCVQMALSSGPFRFSIKDGHEDHLKIQSEIQKHISLHNAFSTIDPGGSYDIITAKCIRVLFDVLTSHNFASLCDLLCETFQCANAKVILDFCSVISKLANGVYKHSFELFDKDIQLVWENFRKIGQEITLFACNSSNISQISCQEKNMDCNTASIFTDQMTVLSVETKKNNSSGLDMISTCKQCSTETCGKSSLICDRCEFVFHVKCINPPIQNIPTGIWYCSVCENKGKPSKLISSVDNPDCKHQNCVVCNRLEELGCFLQKENPQVYSESGSNSKECTVSCLEDKEFLEPSRTATLRLCRKCGDCEDEEKKFLICSNSGCLYKYYHIHCLNNSHLASKHQPVNCWYCPSCLCRACLIDKDDELICMCDGCDEGYHIYCMKPPRAAIPEGKWYCNTCKLEKIRKGMQIYENSVLQKHGQNGSRSSSGANRSINVLVPTPKKLKTEESVEKKKQR</sequence>
<organism evidence="6 7">
    <name type="scientific">Zostera marina</name>
    <name type="common">Eelgrass</name>
    <dbReference type="NCBI Taxonomy" id="29655"/>
    <lineage>
        <taxon>Eukaryota</taxon>
        <taxon>Viridiplantae</taxon>
        <taxon>Streptophyta</taxon>
        <taxon>Embryophyta</taxon>
        <taxon>Tracheophyta</taxon>
        <taxon>Spermatophyta</taxon>
        <taxon>Magnoliopsida</taxon>
        <taxon>Liliopsida</taxon>
        <taxon>Zosteraceae</taxon>
        <taxon>Zostera</taxon>
    </lineage>
</organism>
<dbReference type="PANTHER" id="PTHR47162">
    <property type="entry name" value="OS02G0192300 PROTEIN"/>
    <property type="match status" value="1"/>
</dbReference>
<feature type="domain" description="PHD-type" evidence="5">
    <location>
        <begin position="341"/>
        <end position="398"/>
    </location>
</feature>
<dbReference type="Gene3D" id="3.30.40.10">
    <property type="entry name" value="Zinc/RING finger domain, C3HC4 (zinc finger)"/>
    <property type="match status" value="2"/>
</dbReference>
<dbReference type="InterPro" id="IPR011011">
    <property type="entry name" value="Znf_FYVE_PHD"/>
</dbReference>
<feature type="domain" description="PHD-type" evidence="5">
    <location>
        <begin position="221"/>
        <end position="271"/>
    </location>
</feature>
<dbReference type="InterPro" id="IPR013083">
    <property type="entry name" value="Znf_RING/FYVE/PHD"/>
</dbReference>
<keyword evidence="3" id="KW-0862">Zinc</keyword>
<proteinExistence type="predicted"/>
<reference evidence="7" key="1">
    <citation type="journal article" date="2016" name="Nature">
        <title>The genome of the seagrass Zostera marina reveals angiosperm adaptation to the sea.</title>
        <authorList>
            <person name="Olsen J.L."/>
            <person name="Rouze P."/>
            <person name="Verhelst B."/>
            <person name="Lin Y.-C."/>
            <person name="Bayer T."/>
            <person name="Collen J."/>
            <person name="Dattolo E."/>
            <person name="De Paoli E."/>
            <person name="Dittami S."/>
            <person name="Maumus F."/>
            <person name="Michel G."/>
            <person name="Kersting A."/>
            <person name="Lauritano C."/>
            <person name="Lohaus R."/>
            <person name="Toepel M."/>
            <person name="Tonon T."/>
            <person name="Vanneste K."/>
            <person name="Amirebrahimi M."/>
            <person name="Brakel J."/>
            <person name="Bostroem C."/>
            <person name="Chovatia M."/>
            <person name="Grimwood J."/>
            <person name="Jenkins J.W."/>
            <person name="Jueterbock A."/>
            <person name="Mraz A."/>
            <person name="Stam W.T."/>
            <person name="Tice H."/>
            <person name="Bornberg-Bauer E."/>
            <person name="Green P.J."/>
            <person name="Pearson G.A."/>
            <person name="Procaccini G."/>
            <person name="Duarte C.M."/>
            <person name="Schmutz J."/>
            <person name="Reusch T.B.H."/>
            <person name="Van de Peer Y."/>
        </authorList>
    </citation>
    <scope>NUCLEOTIDE SEQUENCE [LARGE SCALE GENOMIC DNA]</scope>
    <source>
        <strain evidence="7">cv. Finnish</strain>
    </source>
</reference>
<feature type="domain" description="PHD-type" evidence="5">
    <location>
        <begin position="394"/>
        <end position="444"/>
    </location>
</feature>
<protein>
    <recommendedName>
        <fullName evidence="5">PHD-type domain-containing protein</fullName>
    </recommendedName>
</protein>
<evidence type="ECO:0000256" key="4">
    <source>
        <dbReference type="PROSITE-ProRule" id="PRU00146"/>
    </source>
</evidence>
<dbReference type="InterPro" id="IPR019787">
    <property type="entry name" value="Znf_PHD-finger"/>
</dbReference>
<evidence type="ECO:0000313" key="6">
    <source>
        <dbReference type="EMBL" id="KMZ63339.1"/>
    </source>
</evidence>
<dbReference type="InterPro" id="IPR001965">
    <property type="entry name" value="Znf_PHD"/>
</dbReference>
<comment type="caution">
    <text evidence="6">The sequence shown here is derived from an EMBL/GenBank/DDBJ whole genome shotgun (WGS) entry which is preliminary data.</text>
</comment>
<dbReference type="SUPFAM" id="SSF57903">
    <property type="entry name" value="FYVE/PHD zinc finger"/>
    <property type="match status" value="3"/>
</dbReference>
<dbReference type="Pfam" id="PF00628">
    <property type="entry name" value="PHD"/>
    <property type="match status" value="2"/>
</dbReference>
<dbReference type="OrthoDB" id="1903104at2759"/>
<evidence type="ECO:0000256" key="2">
    <source>
        <dbReference type="ARBA" id="ARBA00022771"/>
    </source>
</evidence>